<gene>
    <name evidence="2" type="ORF">POL25_07060</name>
</gene>
<evidence type="ECO:0000256" key="1">
    <source>
        <dbReference type="SAM" id="MobiDB-lite"/>
    </source>
</evidence>
<name>A0ABT5DST2_9BACT</name>
<comment type="caution">
    <text evidence="2">The sequence shown here is derived from an EMBL/GenBank/DDBJ whole genome shotgun (WGS) entry which is preliminary data.</text>
</comment>
<keyword evidence="3" id="KW-1185">Reference proteome</keyword>
<reference evidence="2 3" key="1">
    <citation type="submission" date="2022-11" db="EMBL/GenBank/DDBJ databases">
        <title>Minimal conservation of predation-associated metabolite biosynthetic gene clusters underscores biosynthetic potential of Myxococcota including descriptions for ten novel species: Archangium lansinium sp. nov., Myxococcus landrumus sp. nov., Nannocystis bai.</title>
        <authorList>
            <person name="Ahearne A."/>
            <person name="Stevens C."/>
            <person name="Dowd S."/>
        </authorList>
    </citation>
    <scope>NUCLEOTIDE SEQUENCE [LARGE SCALE GENOMIC DNA]</scope>
    <source>
        <strain evidence="2 3">BB15-2</strain>
    </source>
</reference>
<evidence type="ECO:0000313" key="2">
    <source>
        <dbReference type="EMBL" id="MDC0716644.1"/>
    </source>
</evidence>
<sequence length="192" mass="20820">MPTPEHCLVFLVALLVACAGPSPSGVRPPPADTTADLLPCAGRSRRSRERDPTLGTIHVRVWCERDHVIVERRGAAWAERCLVEREHGLTIWDAARRDQVAAALAALPARAASPPQPAPRPDPQPMTEERAVAMTQTSCPCPRVGDFRGEHCWDHPCDPSPLPDPTPASPTSDQPLVPDLFPLASRCSTVLQ</sequence>
<feature type="compositionally biased region" description="Pro residues" evidence="1">
    <location>
        <begin position="114"/>
        <end position="124"/>
    </location>
</feature>
<feature type="region of interest" description="Disordered" evidence="1">
    <location>
        <begin position="109"/>
        <end position="133"/>
    </location>
</feature>
<dbReference type="Proteomes" id="UP001221686">
    <property type="component" value="Unassembled WGS sequence"/>
</dbReference>
<proteinExistence type="predicted"/>
<dbReference type="RefSeq" id="WP_272085135.1">
    <property type="nucleotide sequence ID" value="NZ_JAQNDL010000001.1"/>
</dbReference>
<accession>A0ABT5DST2</accession>
<feature type="region of interest" description="Disordered" evidence="1">
    <location>
        <begin position="156"/>
        <end position="178"/>
    </location>
</feature>
<evidence type="ECO:0000313" key="3">
    <source>
        <dbReference type="Proteomes" id="UP001221686"/>
    </source>
</evidence>
<protein>
    <submittedName>
        <fullName evidence="2">Uncharacterized protein</fullName>
    </submittedName>
</protein>
<organism evidence="2 3">
    <name type="scientific">Nannocystis bainbridge</name>
    <dbReference type="NCBI Taxonomy" id="2995303"/>
    <lineage>
        <taxon>Bacteria</taxon>
        <taxon>Pseudomonadati</taxon>
        <taxon>Myxococcota</taxon>
        <taxon>Polyangia</taxon>
        <taxon>Nannocystales</taxon>
        <taxon>Nannocystaceae</taxon>
        <taxon>Nannocystis</taxon>
    </lineage>
</organism>
<feature type="compositionally biased region" description="Pro residues" evidence="1">
    <location>
        <begin position="158"/>
        <end position="168"/>
    </location>
</feature>
<dbReference type="EMBL" id="JAQNDL010000001">
    <property type="protein sequence ID" value="MDC0716644.1"/>
    <property type="molecule type" value="Genomic_DNA"/>
</dbReference>